<sequence length="378" mass="43029">MEYLFWILIAVIIYTYFGYALLIPLIGLFVKRPLDRRDITPRVTFLITAYNEEKNIRKKLTEVLALDYPREQLEVMVASDGSTDRTDDIVGEFRGQGVVLKRVEGRVGKTTTQNEAVKAATGDVIIFSDATTVYEKDAIRKLVRNYNDPEVGAVSGRYEYVNPTGAPVGTGSILFWKYENFIKSMQTRIRTISGCCGCIYSVRKAAYVPLPGDIISDLVEPLMVIQRGYRVVFEQEAVAYEETTEKSHEEFRMRIRVITRAMRGILYARGLLNPFRFPFVAFQLLSHKVLRWLIPFFLIGLLVANAFLLDKQFYVMTFALQAAFYLLALIGFGADRVGKKFKPAAVPLYFCIVNTASLIAFFKTLAGQKMVTWETVRK</sequence>
<keyword evidence="4" id="KW-0812">Transmembrane</keyword>
<keyword evidence="4" id="KW-1133">Transmembrane helix</keyword>
<evidence type="ECO:0000256" key="3">
    <source>
        <dbReference type="ARBA" id="ARBA00022679"/>
    </source>
</evidence>
<dbReference type="GO" id="GO:0016757">
    <property type="term" value="F:glycosyltransferase activity"/>
    <property type="evidence" value="ECO:0007669"/>
    <property type="project" value="UniProtKB-KW"/>
</dbReference>
<evidence type="ECO:0000256" key="1">
    <source>
        <dbReference type="ARBA" id="ARBA00006739"/>
    </source>
</evidence>
<feature type="transmembrane region" description="Helical" evidence="4">
    <location>
        <begin position="6"/>
        <end position="30"/>
    </location>
</feature>
<dbReference type="AlphaFoldDB" id="A0A9W6LCT8"/>
<dbReference type="PANTHER" id="PTHR43630">
    <property type="entry name" value="POLY-BETA-1,6-N-ACETYL-D-GLUCOSAMINE SYNTHASE"/>
    <property type="match status" value="1"/>
</dbReference>
<comment type="similarity">
    <text evidence="1">Belongs to the glycosyltransferase 2 family.</text>
</comment>
<accession>A0A9W6LCT8</accession>
<dbReference type="EMBL" id="BSDS01000002">
    <property type="protein sequence ID" value="GLI39237.1"/>
    <property type="molecule type" value="Genomic_DNA"/>
</dbReference>
<dbReference type="InterPro" id="IPR029044">
    <property type="entry name" value="Nucleotide-diphossugar_trans"/>
</dbReference>
<evidence type="ECO:0000313" key="7">
    <source>
        <dbReference type="Proteomes" id="UP001144352"/>
    </source>
</evidence>
<dbReference type="SUPFAM" id="SSF53448">
    <property type="entry name" value="Nucleotide-diphospho-sugar transferases"/>
    <property type="match status" value="1"/>
</dbReference>
<organism evidence="6 7">
    <name type="scientific">Geobacter hydrogenophilus</name>
    <dbReference type="NCBI Taxonomy" id="40983"/>
    <lineage>
        <taxon>Bacteria</taxon>
        <taxon>Pseudomonadati</taxon>
        <taxon>Thermodesulfobacteriota</taxon>
        <taxon>Desulfuromonadia</taxon>
        <taxon>Geobacterales</taxon>
        <taxon>Geobacteraceae</taxon>
        <taxon>Geobacter</taxon>
    </lineage>
</organism>
<dbReference type="PANTHER" id="PTHR43630:SF1">
    <property type="entry name" value="POLY-BETA-1,6-N-ACETYL-D-GLUCOSAMINE SYNTHASE"/>
    <property type="match status" value="1"/>
</dbReference>
<protein>
    <submittedName>
        <fullName evidence="6">Glycosyl transferase</fullName>
    </submittedName>
</protein>
<reference evidence="6" key="1">
    <citation type="submission" date="2022-12" db="EMBL/GenBank/DDBJ databases">
        <title>Reference genome sequencing for broad-spectrum identification of bacterial and archaeal isolates by mass spectrometry.</title>
        <authorList>
            <person name="Sekiguchi Y."/>
            <person name="Tourlousse D.M."/>
        </authorList>
    </citation>
    <scope>NUCLEOTIDE SEQUENCE</scope>
    <source>
        <strain evidence="6">H2</strain>
    </source>
</reference>
<dbReference type="Gene3D" id="3.90.550.10">
    <property type="entry name" value="Spore Coat Polysaccharide Biosynthesis Protein SpsA, Chain A"/>
    <property type="match status" value="1"/>
</dbReference>
<proteinExistence type="inferred from homology"/>
<feature type="domain" description="Glycosyltransferase 2-like" evidence="5">
    <location>
        <begin position="45"/>
        <end position="206"/>
    </location>
</feature>
<dbReference type="RefSeq" id="WP_246551335.1">
    <property type="nucleotide sequence ID" value="NZ_BSDS01000002.1"/>
</dbReference>
<dbReference type="Proteomes" id="UP001144352">
    <property type="component" value="Unassembled WGS sequence"/>
</dbReference>
<dbReference type="Pfam" id="PF00535">
    <property type="entry name" value="Glycos_transf_2"/>
    <property type="match status" value="1"/>
</dbReference>
<evidence type="ECO:0000256" key="4">
    <source>
        <dbReference type="SAM" id="Phobius"/>
    </source>
</evidence>
<evidence type="ECO:0000256" key="2">
    <source>
        <dbReference type="ARBA" id="ARBA00022676"/>
    </source>
</evidence>
<gene>
    <name evidence="6" type="ORF">GHYDROH2_27380</name>
</gene>
<keyword evidence="2" id="KW-0328">Glycosyltransferase</keyword>
<comment type="caution">
    <text evidence="6">The sequence shown here is derived from an EMBL/GenBank/DDBJ whole genome shotgun (WGS) entry which is preliminary data.</text>
</comment>
<feature type="transmembrane region" description="Helical" evidence="4">
    <location>
        <begin position="289"/>
        <end position="307"/>
    </location>
</feature>
<evidence type="ECO:0000313" key="6">
    <source>
        <dbReference type="EMBL" id="GLI39237.1"/>
    </source>
</evidence>
<name>A0A9W6LCT8_9BACT</name>
<keyword evidence="4" id="KW-0472">Membrane</keyword>
<keyword evidence="3 6" id="KW-0808">Transferase</keyword>
<feature type="transmembrane region" description="Helical" evidence="4">
    <location>
        <begin position="346"/>
        <end position="366"/>
    </location>
</feature>
<dbReference type="InterPro" id="IPR001173">
    <property type="entry name" value="Glyco_trans_2-like"/>
</dbReference>
<feature type="transmembrane region" description="Helical" evidence="4">
    <location>
        <begin position="313"/>
        <end position="334"/>
    </location>
</feature>
<evidence type="ECO:0000259" key="5">
    <source>
        <dbReference type="Pfam" id="PF00535"/>
    </source>
</evidence>
<keyword evidence="7" id="KW-1185">Reference proteome</keyword>
<dbReference type="CDD" id="cd06439">
    <property type="entry name" value="CESA_like_1"/>
    <property type="match status" value="1"/>
</dbReference>